<sequence length="63" mass="7250">MNAQREGIRRLLSEEAIRFNYTYNAWFVSIPVEKRQTIIPGVCSAGDAAIASYYEHYHKLLST</sequence>
<dbReference type="RefSeq" id="WP_209975706.1">
    <property type="nucleotide sequence ID" value="NZ_JAGGLB010000021.1"/>
</dbReference>
<gene>
    <name evidence="1" type="ORF">J2Z66_005462</name>
</gene>
<evidence type="ECO:0000313" key="1">
    <source>
        <dbReference type="EMBL" id="MBP1993836.1"/>
    </source>
</evidence>
<dbReference type="EMBL" id="JAGGLB010000021">
    <property type="protein sequence ID" value="MBP1993836.1"/>
    <property type="molecule type" value="Genomic_DNA"/>
</dbReference>
<dbReference type="Proteomes" id="UP001519287">
    <property type="component" value="Unassembled WGS sequence"/>
</dbReference>
<organism evidence="1 2">
    <name type="scientific">Paenibacillus eucommiae</name>
    <dbReference type="NCBI Taxonomy" id="1355755"/>
    <lineage>
        <taxon>Bacteria</taxon>
        <taxon>Bacillati</taxon>
        <taxon>Bacillota</taxon>
        <taxon>Bacilli</taxon>
        <taxon>Bacillales</taxon>
        <taxon>Paenibacillaceae</taxon>
        <taxon>Paenibacillus</taxon>
    </lineage>
</organism>
<reference evidence="1 2" key="1">
    <citation type="submission" date="2021-03" db="EMBL/GenBank/DDBJ databases">
        <title>Genomic Encyclopedia of Type Strains, Phase IV (KMG-IV): sequencing the most valuable type-strain genomes for metagenomic binning, comparative biology and taxonomic classification.</title>
        <authorList>
            <person name="Goeker M."/>
        </authorList>
    </citation>
    <scope>NUCLEOTIDE SEQUENCE [LARGE SCALE GENOMIC DNA]</scope>
    <source>
        <strain evidence="1 2">DSM 26048</strain>
    </source>
</reference>
<comment type="caution">
    <text evidence="1">The sequence shown here is derived from an EMBL/GenBank/DDBJ whole genome shotgun (WGS) entry which is preliminary data.</text>
</comment>
<accession>A0ABS4J418</accession>
<evidence type="ECO:0000313" key="2">
    <source>
        <dbReference type="Proteomes" id="UP001519287"/>
    </source>
</evidence>
<name>A0ABS4J418_9BACL</name>
<keyword evidence="2" id="KW-1185">Reference proteome</keyword>
<proteinExistence type="predicted"/>
<protein>
    <submittedName>
        <fullName evidence="1">Uncharacterized protein</fullName>
    </submittedName>
</protein>